<dbReference type="EMBL" id="BQNB010018017">
    <property type="protein sequence ID" value="GJT69753.1"/>
    <property type="molecule type" value="Genomic_DNA"/>
</dbReference>
<sequence length="195" mass="23033">MVSHIWKLLSLKESLWVKWIHAYKLKGGSFWEVPLRGNMSWGWRKILQLRPIIREFIWHKIGNGTSTSLWFDTWCQAGPLAKHVSSRDIFRSGLNPKSRVSDIINEGIWEWPHELLDKSSNFVFAKLLVVAALTIFIWQERNWRLFKKTKRTVNQVIECIKSAVRLKLLSCSFKRSSEGVRYARMWDLPDTIFKC</sequence>
<keyword evidence="2" id="KW-1185">Reference proteome</keyword>
<gene>
    <name evidence="1" type="ORF">Tco_1029039</name>
</gene>
<protein>
    <recommendedName>
        <fullName evidence="3">Reverse transcriptase zinc-binding domain-containing protein</fullName>
    </recommendedName>
</protein>
<comment type="caution">
    <text evidence="1">The sequence shown here is derived from an EMBL/GenBank/DDBJ whole genome shotgun (WGS) entry which is preliminary data.</text>
</comment>
<reference evidence="1" key="2">
    <citation type="submission" date="2022-01" db="EMBL/GenBank/DDBJ databases">
        <authorList>
            <person name="Yamashiro T."/>
            <person name="Shiraishi A."/>
            <person name="Satake H."/>
            <person name="Nakayama K."/>
        </authorList>
    </citation>
    <scope>NUCLEOTIDE SEQUENCE</scope>
</reference>
<organism evidence="1 2">
    <name type="scientific">Tanacetum coccineum</name>
    <dbReference type="NCBI Taxonomy" id="301880"/>
    <lineage>
        <taxon>Eukaryota</taxon>
        <taxon>Viridiplantae</taxon>
        <taxon>Streptophyta</taxon>
        <taxon>Embryophyta</taxon>
        <taxon>Tracheophyta</taxon>
        <taxon>Spermatophyta</taxon>
        <taxon>Magnoliopsida</taxon>
        <taxon>eudicotyledons</taxon>
        <taxon>Gunneridae</taxon>
        <taxon>Pentapetalae</taxon>
        <taxon>asterids</taxon>
        <taxon>campanulids</taxon>
        <taxon>Asterales</taxon>
        <taxon>Asteraceae</taxon>
        <taxon>Asteroideae</taxon>
        <taxon>Anthemideae</taxon>
        <taxon>Anthemidinae</taxon>
        <taxon>Tanacetum</taxon>
    </lineage>
</organism>
<proteinExistence type="predicted"/>
<dbReference type="Proteomes" id="UP001151760">
    <property type="component" value="Unassembled WGS sequence"/>
</dbReference>
<reference evidence="1" key="1">
    <citation type="journal article" date="2022" name="Int. J. Mol. Sci.">
        <title>Draft Genome of Tanacetum Coccineum: Genomic Comparison of Closely Related Tanacetum-Family Plants.</title>
        <authorList>
            <person name="Yamashiro T."/>
            <person name="Shiraishi A."/>
            <person name="Nakayama K."/>
            <person name="Satake H."/>
        </authorList>
    </citation>
    <scope>NUCLEOTIDE SEQUENCE</scope>
</reference>
<accession>A0ABQ5G3J3</accession>
<evidence type="ECO:0000313" key="1">
    <source>
        <dbReference type="EMBL" id="GJT69753.1"/>
    </source>
</evidence>
<evidence type="ECO:0008006" key="3">
    <source>
        <dbReference type="Google" id="ProtNLM"/>
    </source>
</evidence>
<evidence type="ECO:0000313" key="2">
    <source>
        <dbReference type="Proteomes" id="UP001151760"/>
    </source>
</evidence>
<name>A0ABQ5G3J3_9ASTR</name>